<keyword evidence="4" id="KW-1003">Cell membrane</keyword>
<reference evidence="9 10" key="1">
    <citation type="submission" date="2019-09" db="EMBL/GenBank/DDBJ databases">
        <title>Draft genome sequence of the thermophilic Saccharopolyspora hirsuta VKM Ac-666T.</title>
        <authorList>
            <person name="Lobastova T.G."/>
            <person name="Fokina V."/>
            <person name="Bragin E.Y."/>
            <person name="Shtratnikova V.Y."/>
            <person name="Starodumova I.P."/>
            <person name="Tarlachkov S.V."/>
            <person name="Donova M.V."/>
        </authorList>
    </citation>
    <scope>NUCLEOTIDE SEQUENCE [LARGE SCALE GENOMIC DNA]</scope>
    <source>
        <strain evidence="9 10">VKM Ac-666</strain>
    </source>
</reference>
<comment type="caution">
    <text evidence="9">The sequence shown here is derived from an EMBL/GenBank/DDBJ whole genome shotgun (WGS) entry which is preliminary data.</text>
</comment>
<dbReference type="FunFam" id="3.40.50.300:FF:000016">
    <property type="entry name" value="Oligopeptide ABC transporter ATP-binding component"/>
    <property type="match status" value="1"/>
</dbReference>
<dbReference type="InterPro" id="IPR027417">
    <property type="entry name" value="P-loop_NTPase"/>
</dbReference>
<dbReference type="InterPro" id="IPR050388">
    <property type="entry name" value="ABC_Ni/Peptide_Import"/>
</dbReference>
<evidence type="ECO:0000256" key="5">
    <source>
        <dbReference type="ARBA" id="ARBA00022741"/>
    </source>
</evidence>
<dbReference type="NCBIfam" id="NF007739">
    <property type="entry name" value="PRK10419.1"/>
    <property type="match status" value="2"/>
</dbReference>
<dbReference type="InterPro" id="IPR017871">
    <property type="entry name" value="ABC_transporter-like_CS"/>
</dbReference>
<dbReference type="SMR" id="A0A5M7BYI1"/>
<dbReference type="Proteomes" id="UP000323946">
    <property type="component" value="Unassembled WGS sequence"/>
</dbReference>
<dbReference type="Pfam" id="PF00005">
    <property type="entry name" value="ABC_tran"/>
    <property type="match status" value="2"/>
</dbReference>
<proteinExistence type="inferred from homology"/>
<keyword evidence="5" id="KW-0547">Nucleotide-binding</keyword>
<dbReference type="SMART" id="SM00382">
    <property type="entry name" value="AAA"/>
    <property type="match status" value="2"/>
</dbReference>
<dbReference type="InterPro" id="IPR013563">
    <property type="entry name" value="Oligopep_ABC_C"/>
</dbReference>
<gene>
    <name evidence="9" type="ORF">F1721_12805</name>
</gene>
<evidence type="ECO:0000256" key="6">
    <source>
        <dbReference type="ARBA" id="ARBA00022840"/>
    </source>
</evidence>
<dbReference type="EMBL" id="VWPH01000005">
    <property type="protein sequence ID" value="KAA5834543.1"/>
    <property type="molecule type" value="Genomic_DNA"/>
</dbReference>
<evidence type="ECO:0000313" key="9">
    <source>
        <dbReference type="EMBL" id="KAA5834543.1"/>
    </source>
</evidence>
<name>A0A5M7BYI1_SACHI</name>
<keyword evidence="10" id="KW-1185">Reference proteome</keyword>
<dbReference type="GO" id="GO:0005886">
    <property type="term" value="C:plasma membrane"/>
    <property type="evidence" value="ECO:0007669"/>
    <property type="project" value="UniProtKB-SubCell"/>
</dbReference>
<dbReference type="PROSITE" id="PS50893">
    <property type="entry name" value="ABC_TRANSPORTER_2"/>
    <property type="match status" value="2"/>
</dbReference>
<evidence type="ECO:0000313" key="10">
    <source>
        <dbReference type="Proteomes" id="UP000323946"/>
    </source>
</evidence>
<dbReference type="Gene3D" id="3.40.50.300">
    <property type="entry name" value="P-loop containing nucleotide triphosphate hydrolases"/>
    <property type="match status" value="2"/>
</dbReference>
<dbReference type="SUPFAM" id="SSF52540">
    <property type="entry name" value="P-loop containing nucleoside triphosphate hydrolases"/>
    <property type="match status" value="2"/>
</dbReference>
<dbReference type="Pfam" id="PF08352">
    <property type="entry name" value="oligo_HPY"/>
    <property type="match status" value="2"/>
</dbReference>
<evidence type="ECO:0000256" key="3">
    <source>
        <dbReference type="ARBA" id="ARBA00022448"/>
    </source>
</evidence>
<evidence type="ECO:0000256" key="7">
    <source>
        <dbReference type="ARBA" id="ARBA00023136"/>
    </source>
</evidence>
<dbReference type="PANTHER" id="PTHR43297">
    <property type="entry name" value="OLIGOPEPTIDE TRANSPORT ATP-BINDING PROTEIN APPD"/>
    <property type="match status" value="1"/>
</dbReference>
<dbReference type="PANTHER" id="PTHR43297:SF2">
    <property type="entry name" value="DIPEPTIDE TRANSPORT ATP-BINDING PROTEIN DPPD"/>
    <property type="match status" value="1"/>
</dbReference>
<evidence type="ECO:0000259" key="8">
    <source>
        <dbReference type="PROSITE" id="PS50893"/>
    </source>
</evidence>
<dbReference type="GO" id="GO:0005524">
    <property type="term" value="F:ATP binding"/>
    <property type="evidence" value="ECO:0007669"/>
    <property type="project" value="UniProtKB-KW"/>
</dbReference>
<dbReference type="InterPro" id="IPR003593">
    <property type="entry name" value="AAA+_ATPase"/>
</dbReference>
<evidence type="ECO:0000256" key="4">
    <source>
        <dbReference type="ARBA" id="ARBA00022475"/>
    </source>
</evidence>
<sequence>MAASSVLAFDGLTVGFAAGPVVRDVSFEVAPGEIVAVVGESGSGKSVSARAALGLLPPSAAVSGSIRLDGRELLGADPQRWQQVRGTGVAMVFQEPSAALNPVFSIGWQLVEVLRAHRELSRKQARAEAVELLAAVGIPEPRRRMRQYPHQLSGGQQQRVVIAMALANDPKVLIADEPTTALDVTVQAEILALLRRLRDERGTSIVLITHNMGVVAEIADRVVVLRRGQVVETAPVGELFTRPAHDYTRQLLAAVPRFGGEPAPAAEADRTGLELTDVVVDYGGFRAVDGVSLRVGAGEVLGLVGESGSGKSTLGRVAAGLLVPRSGSVSVLGTDPSSLSAAQRRQLRRRIGFVFQGAAASLDPRWTVRDCIGEPLLVHRAATGPEVGRRVADLLDAVQLPSAVADRRPHELSGGQRQRVGLARALALEPQLLIADEPTSALDVSVQAAVLDLLRQLQAELGFACLFITHDLAVADNLTHRVAVLRGGRVVEQGPPRQVLRDPAADYTRGLLAAVPGARNPVEV</sequence>
<dbReference type="RefSeq" id="WP_150066844.1">
    <property type="nucleotide sequence ID" value="NZ_VWPH01000005.1"/>
</dbReference>
<dbReference type="OrthoDB" id="3169708at2"/>
<evidence type="ECO:0000256" key="2">
    <source>
        <dbReference type="ARBA" id="ARBA00005417"/>
    </source>
</evidence>
<protein>
    <submittedName>
        <fullName evidence="9">ABC transporter ATP-binding protein</fullName>
    </submittedName>
</protein>
<comment type="subcellular location">
    <subcellularLocation>
        <location evidence="1">Cell membrane</location>
        <topology evidence="1">Peripheral membrane protein</topology>
    </subcellularLocation>
</comment>
<accession>A0A5M7BYI1</accession>
<keyword evidence="7" id="KW-0472">Membrane</keyword>
<dbReference type="GO" id="GO:0016887">
    <property type="term" value="F:ATP hydrolysis activity"/>
    <property type="evidence" value="ECO:0007669"/>
    <property type="project" value="InterPro"/>
</dbReference>
<feature type="domain" description="ABC transporter" evidence="8">
    <location>
        <begin position="273"/>
        <end position="512"/>
    </location>
</feature>
<keyword evidence="6 9" id="KW-0067">ATP-binding</keyword>
<comment type="similarity">
    <text evidence="2">Belongs to the ABC transporter superfamily.</text>
</comment>
<dbReference type="AlphaFoldDB" id="A0A5M7BYI1"/>
<dbReference type="CDD" id="cd03257">
    <property type="entry name" value="ABC_NikE_OppD_transporters"/>
    <property type="match status" value="2"/>
</dbReference>
<dbReference type="GO" id="GO:0015833">
    <property type="term" value="P:peptide transport"/>
    <property type="evidence" value="ECO:0007669"/>
    <property type="project" value="InterPro"/>
</dbReference>
<dbReference type="PROSITE" id="PS00211">
    <property type="entry name" value="ABC_TRANSPORTER_1"/>
    <property type="match status" value="2"/>
</dbReference>
<keyword evidence="3" id="KW-0813">Transport</keyword>
<dbReference type="InterPro" id="IPR003439">
    <property type="entry name" value="ABC_transporter-like_ATP-bd"/>
</dbReference>
<evidence type="ECO:0000256" key="1">
    <source>
        <dbReference type="ARBA" id="ARBA00004202"/>
    </source>
</evidence>
<dbReference type="NCBIfam" id="NF008453">
    <property type="entry name" value="PRK11308.1"/>
    <property type="match status" value="2"/>
</dbReference>
<organism evidence="9 10">
    <name type="scientific">Saccharopolyspora hirsuta</name>
    <dbReference type="NCBI Taxonomy" id="1837"/>
    <lineage>
        <taxon>Bacteria</taxon>
        <taxon>Bacillati</taxon>
        <taxon>Actinomycetota</taxon>
        <taxon>Actinomycetes</taxon>
        <taxon>Pseudonocardiales</taxon>
        <taxon>Pseudonocardiaceae</taxon>
        <taxon>Saccharopolyspora</taxon>
    </lineage>
</organism>
<feature type="domain" description="ABC transporter" evidence="8">
    <location>
        <begin position="7"/>
        <end position="252"/>
    </location>
</feature>